<accession>A0A242JYR6</accession>
<comment type="caution">
    <text evidence="1">The sequence shown here is derived from an EMBL/GenBank/DDBJ whole genome shotgun (WGS) entry which is preliminary data.</text>
</comment>
<name>A0A242JYR6_9ENTE</name>
<dbReference type="STRING" id="1987383.A5844_002072"/>
<sequence length="125" mass="14973">MNIPIKQVFDILSEQEELKTINFHLNYIPEAEQLLEKLPLGRLVEIDTTYIDYASNDPLSLEFCIQVDLWFSSLQEANKYYFLIDKLMRKNNWQCAYSELTTDVDLEKCPRIIKRYYTIQRIKIN</sequence>
<dbReference type="EMBL" id="NGMO01000003">
    <property type="protein sequence ID" value="OTP10372.1"/>
    <property type="molecule type" value="Genomic_DNA"/>
</dbReference>
<gene>
    <name evidence="1" type="ORF">A5844_002072</name>
</gene>
<reference evidence="1 2" key="1">
    <citation type="submission" date="2017-05" db="EMBL/GenBank/DDBJ databases">
        <title>The Genome Sequence of Enterococcus sp. 10A9_DIV0425.</title>
        <authorList>
            <consortium name="The Broad Institute Genomics Platform"/>
            <consortium name="The Broad Institute Genomic Center for Infectious Diseases"/>
            <person name="Earl A."/>
            <person name="Manson A."/>
            <person name="Schwartman J."/>
            <person name="Gilmore M."/>
            <person name="Abouelleil A."/>
            <person name="Cao P."/>
            <person name="Chapman S."/>
            <person name="Cusick C."/>
            <person name="Shea T."/>
            <person name="Young S."/>
            <person name="Neafsey D."/>
            <person name="Nusbaum C."/>
            <person name="Birren B."/>
        </authorList>
    </citation>
    <scope>NUCLEOTIDE SEQUENCE [LARGE SCALE GENOMIC DNA]</scope>
    <source>
        <strain evidence="1 2">10A9_DIV0425</strain>
    </source>
</reference>
<dbReference type="AlphaFoldDB" id="A0A242JYR6"/>
<organism evidence="1 2">
    <name type="scientific">Candidatus Enterococcus wittei</name>
    <dbReference type="NCBI Taxonomy" id="1987383"/>
    <lineage>
        <taxon>Bacteria</taxon>
        <taxon>Bacillati</taxon>
        <taxon>Bacillota</taxon>
        <taxon>Bacilli</taxon>
        <taxon>Lactobacillales</taxon>
        <taxon>Enterococcaceae</taxon>
        <taxon>Enterococcus</taxon>
    </lineage>
</organism>
<dbReference type="RefSeq" id="WP_086285124.1">
    <property type="nucleotide sequence ID" value="NZ_NGMO01000003.1"/>
</dbReference>
<keyword evidence="2" id="KW-1185">Reference proteome</keyword>
<evidence type="ECO:0000313" key="2">
    <source>
        <dbReference type="Proteomes" id="UP000194933"/>
    </source>
</evidence>
<dbReference type="Proteomes" id="UP000194933">
    <property type="component" value="Unassembled WGS sequence"/>
</dbReference>
<proteinExistence type="predicted"/>
<protein>
    <submittedName>
        <fullName evidence="1">Uncharacterized protein</fullName>
    </submittedName>
</protein>
<evidence type="ECO:0000313" key="1">
    <source>
        <dbReference type="EMBL" id="OTP10372.1"/>
    </source>
</evidence>